<keyword evidence="1" id="KW-0472">Membrane</keyword>
<accession>A0A1R4A493</accession>
<organism evidence="2 3">
    <name type="scientific">Halomonas elongata (strain ATCC 33173 / DSM 2581 / NBRC 15536 / NCIMB 2198 / 1H9)</name>
    <dbReference type="NCBI Taxonomy" id="768066"/>
    <lineage>
        <taxon>Bacteria</taxon>
        <taxon>Pseudomonadati</taxon>
        <taxon>Pseudomonadota</taxon>
        <taxon>Gammaproteobacteria</taxon>
        <taxon>Oceanospirillales</taxon>
        <taxon>Halomonadaceae</taxon>
        <taxon>Halomonas</taxon>
    </lineage>
</organism>
<proteinExistence type="predicted"/>
<keyword evidence="1" id="KW-0812">Transmembrane</keyword>
<dbReference type="AlphaFoldDB" id="A0A1R4A493"/>
<gene>
    <name evidence="2" type="ORF">HELO_2306G</name>
</gene>
<reference evidence="3" key="1">
    <citation type="journal article" date="2011" name="Environ. Microbiol.">
        <title>A blueprint of ectoine metabolism from the genome of the industrial producer Halomonas elongata DSM 2581(T).</title>
        <authorList>
            <person name="Schwibbert K."/>
            <person name="Marin-Sanguino A."/>
            <person name="Bagyan I."/>
            <person name="Heidrich G."/>
            <person name="Lentzen G."/>
            <person name="Seitz H."/>
            <person name="Rampp M."/>
            <person name="Schuster S.C."/>
            <person name="Klenk H.P."/>
            <person name="Pfeiffer F."/>
            <person name="Oesterhelt D."/>
            <person name="Kunte H.J."/>
        </authorList>
    </citation>
    <scope>NUCLEOTIDE SEQUENCE [LARGE SCALE GENOMIC DNA]</scope>
    <source>
        <strain evidence="3">ATCC 33173 / DSM 2581 / NBRC 15536 / NCIMB 2198 / 1H9</strain>
    </source>
</reference>
<evidence type="ECO:0000313" key="2">
    <source>
        <dbReference type="EMBL" id="SJK83780.1"/>
    </source>
</evidence>
<sequence length="187" mass="20820">MHYVLKGNLFVFTEIEKQLRNSLNYHRRKVRLHFTSMFFIAILILVGGLLFGGYLVQLLNQAASAAISAKHAGIEFSASSGEKGPDIMKIATENNLGYFMLSGLIVFLFALIGLLKHHITRASVMEDRLFTIQKYQALSVDSIPEEVIRALMNQEEAPQAVAINPTTELIEKVTDGVVSRVQGLTRN</sequence>
<name>A0A1R4A493_HALED</name>
<feature type="transmembrane region" description="Helical" evidence="1">
    <location>
        <begin position="96"/>
        <end position="115"/>
    </location>
</feature>
<evidence type="ECO:0000256" key="1">
    <source>
        <dbReference type="SAM" id="Phobius"/>
    </source>
</evidence>
<dbReference type="KEGG" id="hel:HELO_2306G"/>
<feature type="transmembrane region" description="Helical" evidence="1">
    <location>
        <begin position="37"/>
        <end position="56"/>
    </location>
</feature>
<dbReference type="EMBL" id="FN869568">
    <property type="protein sequence ID" value="SJK83780.1"/>
    <property type="molecule type" value="Genomic_DNA"/>
</dbReference>
<keyword evidence="1" id="KW-1133">Transmembrane helix</keyword>
<evidence type="ECO:0000313" key="3">
    <source>
        <dbReference type="Proteomes" id="UP000008707"/>
    </source>
</evidence>
<dbReference type="Proteomes" id="UP000008707">
    <property type="component" value="Chromosome"/>
</dbReference>
<protein>
    <submittedName>
        <fullName evidence="2">Uncharacterized protein</fullName>
    </submittedName>
</protein>